<dbReference type="PANTHER" id="PTHR30250">
    <property type="entry name" value="PST FAMILY PREDICTED COLANIC ACID TRANSPORTER"/>
    <property type="match status" value="1"/>
</dbReference>
<feature type="transmembrane region" description="Helical" evidence="7">
    <location>
        <begin position="283"/>
        <end position="303"/>
    </location>
</feature>
<dbReference type="AlphaFoldDB" id="A0AAD0W2K3"/>
<comment type="similarity">
    <text evidence="2">Belongs to the polysaccharide synthase family.</text>
</comment>
<evidence type="ECO:0000256" key="2">
    <source>
        <dbReference type="ARBA" id="ARBA00007430"/>
    </source>
</evidence>
<reference evidence="8 9" key="1">
    <citation type="submission" date="2018-08" db="EMBL/GenBank/DDBJ databases">
        <title>Whole Genome Sequences of Two Pseudoalteromonas piscicida Strains, DE1-A and DE2-A, which Exhibit Strong Antibacterial Activity against Vibrio vulnificus.</title>
        <authorList>
            <person name="Richards G.P."/>
            <person name="Needleman D.S."/>
            <person name="Watson M.A."/>
            <person name="Polson S.W."/>
        </authorList>
    </citation>
    <scope>NUCLEOTIDE SEQUENCE [LARGE SCALE GENOMIC DNA]</scope>
    <source>
        <strain evidence="8 9">DE2-A</strain>
    </source>
</reference>
<gene>
    <name evidence="8" type="ORF">D0511_03060</name>
</gene>
<dbReference type="InterPro" id="IPR050833">
    <property type="entry name" value="Poly_Biosynth_Transport"/>
</dbReference>
<accession>A0AAD0W2K3</accession>
<feature type="transmembrane region" description="Helical" evidence="7">
    <location>
        <begin position="323"/>
        <end position="342"/>
    </location>
</feature>
<feature type="transmembrane region" description="Helical" evidence="7">
    <location>
        <begin position="42"/>
        <end position="68"/>
    </location>
</feature>
<evidence type="ECO:0000256" key="4">
    <source>
        <dbReference type="ARBA" id="ARBA00022692"/>
    </source>
</evidence>
<evidence type="ECO:0000256" key="6">
    <source>
        <dbReference type="ARBA" id="ARBA00023136"/>
    </source>
</evidence>
<evidence type="ECO:0000313" key="8">
    <source>
        <dbReference type="EMBL" id="AXR01160.1"/>
    </source>
</evidence>
<feature type="transmembrane region" description="Helical" evidence="7">
    <location>
        <begin position="380"/>
        <end position="403"/>
    </location>
</feature>
<evidence type="ECO:0000256" key="3">
    <source>
        <dbReference type="ARBA" id="ARBA00022475"/>
    </source>
</evidence>
<dbReference type="GO" id="GO:0005886">
    <property type="term" value="C:plasma membrane"/>
    <property type="evidence" value="ECO:0007669"/>
    <property type="project" value="UniProtKB-SubCell"/>
</dbReference>
<dbReference type="Proteomes" id="UP000258102">
    <property type="component" value="Chromosome 1"/>
</dbReference>
<sequence length="474" mass="51760">MTNLKRFAQGVSWSAVATLAKAGVQFVIFILLARYLSLGELGLVAFVTLLVSISQLLSDAGISNALIYFDKLDKQVKCQLYVLGLLLVAVMAALILFLLPVIEAFFNISNLADYHLWIGSLLLLRGAAAQPTAILQKRLAFKQLATIEVFASVASLLTLVYLLQQGATIEAALSAQLTNAMFIALCTSWYGKDELGFALPRVKKLRGPLRYGIYQSAEGVVSFLSRQFDQLVVAKVMGAEVLGVYSYIKELVAKPALQFINPIVNRVTFPSLVKLNVQQKGNLYIKLMMALGCINIPLYIGIACFAEPTLVLAFGKSWLEHNQLVSVMAIAMLSTALINPCGPLLQASGAVRRSFVWNLALSLLRAVIILAMVSRGLYELALALAILQGAVLAVHWFILVTPFTNKGIFEFIKSLLPGLMITTFALLISLLIQHYFFVSDFFALVIYALATSAGLVLLITLLKSKSTTSLTRQQ</sequence>
<keyword evidence="3" id="KW-1003">Cell membrane</keyword>
<feature type="transmembrane region" description="Helical" evidence="7">
    <location>
        <begin position="415"/>
        <end position="435"/>
    </location>
</feature>
<dbReference type="RefSeq" id="WP_088531623.1">
    <property type="nucleotide sequence ID" value="NZ_CP021646.1"/>
</dbReference>
<evidence type="ECO:0000313" key="9">
    <source>
        <dbReference type="Proteomes" id="UP000258102"/>
    </source>
</evidence>
<feature type="transmembrane region" description="Helical" evidence="7">
    <location>
        <begin position="144"/>
        <end position="163"/>
    </location>
</feature>
<comment type="subcellular location">
    <subcellularLocation>
        <location evidence="1">Cell membrane</location>
        <topology evidence="1">Multi-pass membrane protein</topology>
    </subcellularLocation>
</comment>
<feature type="transmembrane region" description="Helical" evidence="7">
    <location>
        <begin position="441"/>
        <end position="462"/>
    </location>
</feature>
<keyword evidence="4 7" id="KW-0812">Transmembrane</keyword>
<dbReference type="Pfam" id="PF13440">
    <property type="entry name" value="Polysacc_synt_3"/>
    <property type="match status" value="1"/>
</dbReference>
<evidence type="ECO:0000256" key="5">
    <source>
        <dbReference type="ARBA" id="ARBA00022989"/>
    </source>
</evidence>
<feature type="transmembrane region" description="Helical" evidence="7">
    <location>
        <begin position="80"/>
        <end position="102"/>
    </location>
</feature>
<organism evidence="8 9">
    <name type="scientific">Pseudoalteromonas piscicida</name>
    <dbReference type="NCBI Taxonomy" id="43662"/>
    <lineage>
        <taxon>Bacteria</taxon>
        <taxon>Pseudomonadati</taxon>
        <taxon>Pseudomonadota</taxon>
        <taxon>Gammaproteobacteria</taxon>
        <taxon>Alteromonadales</taxon>
        <taxon>Pseudoalteromonadaceae</taxon>
        <taxon>Pseudoalteromonas</taxon>
    </lineage>
</organism>
<evidence type="ECO:0000256" key="1">
    <source>
        <dbReference type="ARBA" id="ARBA00004651"/>
    </source>
</evidence>
<dbReference type="PANTHER" id="PTHR30250:SF10">
    <property type="entry name" value="LIPOPOLYSACCHARIDE BIOSYNTHESIS PROTEIN WZXC"/>
    <property type="match status" value="1"/>
</dbReference>
<feature type="transmembrane region" description="Helical" evidence="7">
    <location>
        <begin position="12"/>
        <end position="36"/>
    </location>
</feature>
<protein>
    <recommendedName>
        <fullName evidence="10">Colanic acid exporter</fullName>
    </recommendedName>
</protein>
<keyword evidence="6 7" id="KW-0472">Membrane</keyword>
<evidence type="ECO:0008006" key="10">
    <source>
        <dbReference type="Google" id="ProtNLM"/>
    </source>
</evidence>
<name>A0AAD0W2K3_PSEO7</name>
<keyword evidence="5 7" id="KW-1133">Transmembrane helix</keyword>
<proteinExistence type="inferred from homology"/>
<dbReference type="EMBL" id="CP031761">
    <property type="protein sequence ID" value="AXR01160.1"/>
    <property type="molecule type" value="Genomic_DNA"/>
</dbReference>
<feature type="transmembrane region" description="Helical" evidence="7">
    <location>
        <begin position="354"/>
        <end position="374"/>
    </location>
</feature>
<evidence type="ECO:0000256" key="7">
    <source>
        <dbReference type="SAM" id="Phobius"/>
    </source>
</evidence>
<dbReference type="KEGG" id="ppis:B1L02_14675"/>